<dbReference type="PROSITE" id="PS50115">
    <property type="entry name" value="ARFGAP"/>
    <property type="match status" value="1"/>
</dbReference>
<dbReference type="InterPro" id="IPR002110">
    <property type="entry name" value="Ankyrin_rpt"/>
</dbReference>
<dbReference type="PANTHER" id="PTHR23180">
    <property type="entry name" value="CENTAURIN/ARF"/>
    <property type="match status" value="1"/>
</dbReference>
<evidence type="ECO:0000256" key="5">
    <source>
        <dbReference type="ARBA" id="ARBA00022723"/>
    </source>
</evidence>
<dbReference type="SMART" id="SM00248">
    <property type="entry name" value="ANK"/>
    <property type="match status" value="3"/>
</dbReference>
<keyword evidence="6 15" id="KW-0677">Repeat</keyword>
<dbReference type="InterPro" id="IPR011993">
    <property type="entry name" value="PH-like_dom_sf"/>
</dbReference>
<dbReference type="Pfam" id="PF01412">
    <property type="entry name" value="ArfGap"/>
    <property type="match status" value="1"/>
</dbReference>
<dbReference type="SMART" id="SM00233">
    <property type="entry name" value="PH"/>
    <property type="match status" value="1"/>
</dbReference>
<evidence type="ECO:0000256" key="1">
    <source>
        <dbReference type="ARBA" id="ARBA00004236"/>
    </source>
</evidence>
<dbReference type="Ensembl" id="ENSCAFT00040048559.1">
    <property type="protein sequence ID" value="ENSCAFP00040042415.1"/>
    <property type="gene ID" value="ENSCAFG00040025927.1"/>
</dbReference>
<dbReference type="GO" id="GO:0010008">
    <property type="term" value="C:endosome membrane"/>
    <property type="evidence" value="ECO:0007669"/>
    <property type="project" value="UniProtKB-SubCell"/>
</dbReference>
<comment type="subcellular location">
    <subcellularLocation>
        <location evidence="1">Cell membrane</location>
    </subcellularLocation>
    <subcellularLocation>
        <location evidence="2 15">Endosome membrane</location>
        <topology evidence="2 15">Peripheral membrane protein</topology>
    </subcellularLocation>
</comment>
<dbReference type="SMART" id="SM00105">
    <property type="entry name" value="ArfGap"/>
    <property type="match status" value="1"/>
</dbReference>
<evidence type="ECO:0000259" key="18">
    <source>
        <dbReference type="PROSITE" id="PS50003"/>
    </source>
</evidence>
<dbReference type="Gene3D" id="1.25.40.20">
    <property type="entry name" value="Ankyrin repeat-containing domain"/>
    <property type="match status" value="1"/>
</dbReference>
<feature type="region of interest" description="Disordered" evidence="17">
    <location>
        <begin position="371"/>
        <end position="392"/>
    </location>
</feature>
<evidence type="ECO:0000313" key="20">
    <source>
        <dbReference type="Ensembl" id="ENSCAFP00040042415.1"/>
    </source>
</evidence>
<evidence type="ECO:0000256" key="16">
    <source>
        <dbReference type="SAM" id="Coils"/>
    </source>
</evidence>
<dbReference type="SUPFAM" id="SSF57863">
    <property type="entry name" value="ArfGap/RecO-like zinc finger"/>
    <property type="match status" value="1"/>
</dbReference>
<evidence type="ECO:0000259" key="19">
    <source>
        <dbReference type="PROSITE" id="PS50115"/>
    </source>
</evidence>
<dbReference type="InterPro" id="IPR001164">
    <property type="entry name" value="ArfGAP_dom"/>
</dbReference>
<evidence type="ECO:0000256" key="8">
    <source>
        <dbReference type="ARBA" id="ARBA00022771"/>
    </source>
</evidence>
<dbReference type="GO" id="GO:0005886">
    <property type="term" value="C:plasma membrane"/>
    <property type="evidence" value="ECO:0007669"/>
    <property type="project" value="UniProtKB-SubCell"/>
</dbReference>
<keyword evidence="3 15" id="KW-0343">GTPase activation</keyword>
<evidence type="ECO:0000256" key="7">
    <source>
        <dbReference type="ARBA" id="ARBA00022753"/>
    </source>
</evidence>
<comment type="domain">
    <text evidence="15">PH domain binds phospholipids including phosphatidic acid, phosphatidylinositol 3-phosphate, phosphatidylinositol 3,5-bisphosphate (PIP2) and phosphatidylinositol 3,4,5-trisphosphate (PIP3). May mediate protein binding to PIP2 or PIP3 containing membranes.</text>
</comment>
<evidence type="ECO:0000256" key="6">
    <source>
        <dbReference type="ARBA" id="ARBA00022737"/>
    </source>
</evidence>
<dbReference type="PRINTS" id="PR00405">
    <property type="entry name" value="REVINTRACTNG"/>
</dbReference>
<keyword evidence="5 15" id="KW-0479">Metal-binding</keyword>
<reference evidence="20" key="1">
    <citation type="submission" date="2018-10" db="EMBL/GenBank/DDBJ databases">
        <title>De novo assembly of a Great Dane genome.</title>
        <authorList>
            <person name="Kidd J.M."/>
            <person name="Pendleton A.L."/>
            <person name="Shen F."/>
            <person name="Emery S."/>
        </authorList>
    </citation>
    <scope>NUCLEOTIDE SEQUENCE [LARGE SCALE GENOMIC DNA]</scope>
    <source>
        <strain evidence="20">Great Dane</strain>
    </source>
</reference>
<dbReference type="PROSITE" id="PS50088">
    <property type="entry name" value="ANK_REPEAT"/>
    <property type="match status" value="2"/>
</dbReference>
<dbReference type="GO" id="GO:0008270">
    <property type="term" value="F:zinc ion binding"/>
    <property type="evidence" value="ECO:0007669"/>
    <property type="project" value="UniProtKB-KW"/>
</dbReference>
<reference evidence="20" key="2">
    <citation type="submission" date="2025-08" db="UniProtKB">
        <authorList>
            <consortium name="Ensembl"/>
        </authorList>
    </citation>
    <scope>IDENTIFICATION</scope>
</reference>
<dbReference type="PANTHER" id="PTHR23180:SF241">
    <property type="entry name" value="ARF-GAP WITH COILED-COIL, ANK REPEAT AND PH DOMAIN-CONTAINING PROTEIN 2"/>
    <property type="match status" value="1"/>
</dbReference>
<dbReference type="InterPro" id="IPR004148">
    <property type="entry name" value="BAR_dom"/>
</dbReference>
<evidence type="ECO:0000256" key="2">
    <source>
        <dbReference type="ARBA" id="ARBA00004481"/>
    </source>
</evidence>
<dbReference type="Gene3D" id="2.30.29.30">
    <property type="entry name" value="Pleckstrin-homology domain (PH domain)/Phosphotyrosine-binding domain (PTB)"/>
    <property type="match status" value="1"/>
</dbReference>
<comment type="function">
    <text evidence="15">GTPase-activating protein for the ADP ribosylation factor family.</text>
</comment>
<evidence type="ECO:0000256" key="10">
    <source>
        <dbReference type="ARBA" id="ARBA00023043"/>
    </source>
</evidence>
<feature type="region of interest" description="Disordered" evidence="17">
    <location>
        <begin position="541"/>
        <end position="565"/>
    </location>
</feature>
<evidence type="ECO:0000256" key="12">
    <source>
        <dbReference type="ARBA" id="ARBA00023136"/>
    </source>
</evidence>
<dbReference type="PROSITE" id="PS50297">
    <property type="entry name" value="ANK_REP_REGION"/>
    <property type="match status" value="2"/>
</dbReference>
<feature type="repeat" description="ANK" evidence="13">
    <location>
        <begin position="609"/>
        <end position="641"/>
    </location>
</feature>
<dbReference type="CDD" id="cd13250">
    <property type="entry name" value="PH_ACAP"/>
    <property type="match status" value="1"/>
</dbReference>
<accession>A0A8C0TU36</accession>
<protein>
    <recommendedName>
        <fullName evidence="15">Arf-GAP with coiled-coil, ANK repeat and PH domain-containing protein</fullName>
        <shortName evidence="15">Cnt-b</shortName>
    </recommendedName>
    <alternativeName>
        <fullName evidence="15">Centaurin-beta</fullName>
    </alternativeName>
</protein>
<keyword evidence="10 13" id="KW-0040">ANK repeat</keyword>
<dbReference type="Gene3D" id="1.10.220.150">
    <property type="entry name" value="Arf GTPase activating protein"/>
    <property type="match status" value="1"/>
</dbReference>
<dbReference type="FunFam" id="1.10.220.150:FF:000007">
    <property type="entry name" value="Arf-GAP with coiled-coil, ANK repeat and PH domain-containing protein 2"/>
    <property type="match status" value="1"/>
</dbReference>
<dbReference type="Gene3D" id="1.20.1270.60">
    <property type="entry name" value="Arfaptin homology (AH) domain/BAR domain"/>
    <property type="match status" value="1"/>
</dbReference>
<dbReference type="AlphaFoldDB" id="A0A8C0TU36"/>
<dbReference type="SUPFAM" id="SSF50729">
    <property type="entry name" value="PH domain-like"/>
    <property type="match status" value="1"/>
</dbReference>
<dbReference type="SUPFAM" id="SSF48403">
    <property type="entry name" value="Ankyrin repeat"/>
    <property type="match status" value="1"/>
</dbReference>
<organism evidence="20 21">
    <name type="scientific">Canis lupus familiaris</name>
    <name type="common">Dog</name>
    <name type="synonym">Canis familiaris</name>
    <dbReference type="NCBI Taxonomy" id="9615"/>
    <lineage>
        <taxon>Eukaryota</taxon>
        <taxon>Metazoa</taxon>
        <taxon>Chordata</taxon>
        <taxon>Craniata</taxon>
        <taxon>Vertebrata</taxon>
        <taxon>Euteleostomi</taxon>
        <taxon>Mammalia</taxon>
        <taxon>Eutheria</taxon>
        <taxon>Laurasiatheria</taxon>
        <taxon>Carnivora</taxon>
        <taxon>Caniformia</taxon>
        <taxon>Canidae</taxon>
        <taxon>Canis</taxon>
    </lineage>
</organism>
<proteinExistence type="predicted"/>
<dbReference type="InterPro" id="IPR027267">
    <property type="entry name" value="AH/BAR_dom_sf"/>
</dbReference>
<dbReference type="InterPro" id="IPR037278">
    <property type="entry name" value="ARFGAP/RecO"/>
</dbReference>
<evidence type="ECO:0000313" key="21">
    <source>
        <dbReference type="Proteomes" id="UP000694542"/>
    </source>
</evidence>
<dbReference type="InterPro" id="IPR045258">
    <property type="entry name" value="ACAP1/2/3-like"/>
</dbReference>
<feature type="compositionally biased region" description="Polar residues" evidence="17">
    <location>
        <begin position="379"/>
        <end position="388"/>
    </location>
</feature>
<dbReference type="Pfam" id="PF00169">
    <property type="entry name" value="PH"/>
    <property type="match status" value="1"/>
</dbReference>
<evidence type="ECO:0000256" key="14">
    <source>
        <dbReference type="PROSITE-ProRule" id="PRU00288"/>
    </source>
</evidence>
<keyword evidence="7 15" id="KW-0967">Endosome</keyword>
<evidence type="ECO:0000256" key="13">
    <source>
        <dbReference type="PROSITE-ProRule" id="PRU00023"/>
    </source>
</evidence>
<keyword evidence="11 16" id="KW-0175">Coiled coil</keyword>
<dbReference type="FunFam" id="1.25.40.20:FF:000020">
    <property type="entry name" value="Arf-GAP with coiled-coil, ANK repeat and PH domain-containing protein 2"/>
    <property type="match status" value="1"/>
</dbReference>
<dbReference type="Pfam" id="PF16746">
    <property type="entry name" value="BAR_3"/>
    <property type="match status" value="1"/>
</dbReference>
<dbReference type="InterPro" id="IPR001849">
    <property type="entry name" value="PH_domain"/>
</dbReference>
<dbReference type="Pfam" id="PF12796">
    <property type="entry name" value="Ank_2"/>
    <property type="match status" value="1"/>
</dbReference>
<dbReference type="FunFam" id="2.30.29.30:FF:000026">
    <property type="entry name" value="Arf-GAP with coiled-coil, ANK repeat and PH domain-containing protein 2"/>
    <property type="match status" value="1"/>
</dbReference>
<evidence type="ECO:0000256" key="3">
    <source>
        <dbReference type="ARBA" id="ARBA00022468"/>
    </source>
</evidence>
<feature type="coiled-coil region" evidence="16">
    <location>
        <begin position="217"/>
        <end position="248"/>
    </location>
</feature>
<evidence type="ECO:0000256" key="4">
    <source>
        <dbReference type="ARBA" id="ARBA00022475"/>
    </source>
</evidence>
<comment type="activity regulation">
    <text evidence="15">GAP activity stimulated by phosphatidylinositol 4,5-bisphosphate (PIP2) and phosphatidic acid.</text>
</comment>
<dbReference type="CDD" id="cd08851">
    <property type="entry name" value="ArfGap_ACAP2"/>
    <property type="match status" value="1"/>
</dbReference>
<evidence type="ECO:0000256" key="17">
    <source>
        <dbReference type="SAM" id="MobiDB-lite"/>
    </source>
</evidence>
<keyword evidence="9 15" id="KW-0862">Zinc</keyword>
<dbReference type="InterPro" id="IPR038508">
    <property type="entry name" value="ArfGAP_dom_sf"/>
</dbReference>
<evidence type="ECO:0000256" key="15">
    <source>
        <dbReference type="RuleBase" id="RU369028"/>
    </source>
</evidence>
<name>A0A8C0TU36_CANLF</name>
<evidence type="ECO:0000256" key="11">
    <source>
        <dbReference type="ARBA" id="ARBA00023054"/>
    </source>
</evidence>
<dbReference type="Proteomes" id="UP000694542">
    <property type="component" value="Chromosome 33"/>
</dbReference>
<feature type="domain" description="PH" evidence="18">
    <location>
        <begin position="266"/>
        <end position="361"/>
    </location>
</feature>
<dbReference type="GO" id="GO:0005096">
    <property type="term" value="F:GTPase activator activity"/>
    <property type="evidence" value="ECO:0007669"/>
    <property type="project" value="UniProtKB-KW"/>
</dbReference>
<comment type="domain">
    <text evidence="15">The BAR domain mediates homodimerization, it can neither bind membrane nor impart curvature, but instead requires the neighboring PH domain to achieve these functions.</text>
</comment>
<keyword evidence="4" id="KW-1003">Cell membrane</keyword>
<dbReference type="InterPro" id="IPR036770">
    <property type="entry name" value="Ankyrin_rpt-contain_sf"/>
</dbReference>
<keyword evidence="8 14" id="KW-0863">Zinc-finger</keyword>
<dbReference type="CDD" id="cd07638">
    <property type="entry name" value="BAR_ACAP2"/>
    <property type="match status" value="1"/>
</dbReference>
<feature type="repeat" description="ANK" evidence="13">
    <location>
        <begin position="642"/>
        <end position="674"/>
    </location>
</feature>
<feature type="coiled-coil region" evidence="16">
    <location>
        <begin position="117"/>
        <end position="147"/>
    </location>
</feature>
<dbReference type="SUPFAM" id="SSF103657">
    <property type="entry name" value="BAR/IMD domain-like"/>
    <property type="match status" value="1"/>
</dbReference>
<sequence length="747" mass="84660">MRMAVDFEECLKDSPRFRAALEEVEGDVAELELKLDKLVKLCIAMIDTGKAFCVANKQFMNGIRDLAQYSSNDAVVETSLTKFSDSLQEMINFHTILFDQTQRSIKAQLQNFVKEDLRKFKDAKKQFEKVSEEKENALVKNAQVQRNKQHEVEEATNILTATRKCFRHIALDYVLQINVLQSKRRSEILKSMLSFMYAHLAFFHQGYDLFSELGPYMKDLGAQLDRLVVDAAKEKREMEQKHSTIQQKDFSSDDSKLEYNVDAANGIVMEGYLFKRASNAFKTWNRRWFSIQNNQLVYQKKFKDNPTVVVEDLRLCTVKHCEDIERRFCFEVVSPTKSCMLQADSEKLRQAWIKAVQTSIATAYREKGDESEKLDKKSSPSTGSLDSGNESKDKLLKGESALQRVQCIPGNASCCDCGLADPRWASINLGITLCIECSGIHRSLGVHFSKVRSLTLDTWEPELLKLMCELGNDVINRVYEAKVEKMGVKKPQPGQRQEKEAYIKAKYVERKFVDKYAISSSPPEQEKRMVSKSCEEKRLSISKLGPGDPVRAPPQSSEAERQDSSVFLDSKHLNPGLQLYRASYEKNLPKMAEALAHGADVNWANSEENKATPLIQAVLGGSLVTCEFLLQNGANVNQRDVQGRGPLHHATVLGHTGQVCLFLKRGANQHATDEEGKDPLTIAVEAANADIVTLLRLARMNEEMRESEGLYGQPGDETYQDIFRDFSQMASNNPEKLNRFQQDSQKF</sequence>
<dbReference type="FunFam" id="1.20.1270.60:FF:000025">
    <property type="entry name" value="arf-GAP with coiled-coil, ANK repeat and PH domain-containing protein 2"/>
    <property type="match status" value="1"/>
</dbReference>
<feature type="domain" description="Arf-GAP" evidence="19">
    <location>
        <begin position="399"/>
        <end position="520"/>
    </location>
</feature>
<evidence type="ECO:0000256" key="9">
    <source>
        <dbReference type="ARBA" id="ARBA00022833"/>
    </source>
</evidence>
<dbReference type="PROSITE" id="PS50003">
    <property type="entry name" value="PH_DOMAIN"/>
    <property type="match status" value="1"/>
</dbReference>
<gene>
    <name evidence="20" type="primary">ACAP2</name>
</gene>
<keyword evidence="12" id="KW-0472">Membrane</keyword>